<dbReference type="PANTHER" id="PTHR22916:SF71">
    <property type="entry name" value="GLYCOSYL TRANSFERASE"/>
    <property type="match status" value="1"/>
</dbReference>
<evidence type="ECO:0000256" key="1">
    <source>
        <dbReference type="SAM" id="Phobius"/>
    </source>
</evidence>
<keyword evidence="4" id="KW-1185">Reference proteome</keyword>
<accession>A0ABS1T6M1</accession>
<organism evidence="3 4">
    <name type="scientific">Clostridium rhizosphaerae</name>
    <dbReference type="NCBI Taxonomy" id="2803861"/>
    <lineage>
        <taxon>Bacteria</taxon>
        <taxon>Bacillati</taxon>
        <taxon>Bacillota</taxon>
        <taxon>Clostridia</taxon>
        <taxon>Eubacteriales</taxon>
        <taxon>Clostridiaceae</taxon>
        <taxon>Clostridium</taxon>
    </lineage>
</organism>
<name>A0ABS1T6M1_9CLOT</name>
<sequence>MSIIVSVVIPVFNEEKYIDSCIRSMINQDFPNELMEWIFVDGCSKDRTKSIVEEYKQNMPNLIRIYDNPNRIQSYAMNIGIRHARGKYIIRLDAHSEFACDYISKCVHYLETTDEDNVGGIALTKGKSFVGRAIALMLSSKFGVGNSQFRTSRKSGHVDTVPFGAFRREVFEKYGLYDERLIGCEDYEMNYRIRKNGGKIYMAEDISFVYYCRDNMKGIVNMAMRNGKWNIITSRLCPGAMSIRHFVPFLFLLSLIIAPILILLFKPFQYLFTVELLMYFLLDLIFSIKSAANIKYAFLLFILFPIFHLSYGFGSLIGLIILRRYI</sequence>
<feature type="transmembrane region" description="Helical" evidence="1">
    <location>
        <begin position="272"/>
        <end position="292"/>
    </location>
</feature>
<dbReference type="EMBL" id="JAESWC010000002">
    <property type="protein sequence ID" value="MBL4934996.1"/>
    <property type="molecule type" value="Genomic_DNA"/>
</dbReference>
<feature type="domain" description="Glycosyltransferase 2-like" evidence="2">
    <location>
        <begin position="6"/>
        <end position="175"/>
    </location>
</feature>
<keyword evidence="1" id="KW-0472">Membrane</keyword>
<keyword evidence="1" id="KW-1133">Transmembrane helix</keyword>
<dbReference type="RefSeq" id="WP_202747623.1">
    <property type="nucleotide sequence ID" value="NZ_JAESWC010000002.1"/>
</dbReference>
<dbReference type="CDD" id="cd02525">
    <property type="entry name" value="Succinoglycan_BP_ExoA"/>
    <property type="match status" value="1"/>
</dbReference>
<dbReference type="Pfam" id="PF00535">
    <property type="entry name" value="Glycos_transf_2"/>
    <property type="match status" value="1"/>
</dbReference>
<evidence type="ECO:0000313" key="4">
    <source>
        <dbReference type="Proteomes" id="UP000632377"/>
    </source>
</evidence>
<dbReference type="PANTHER" id="PTHR22916">
    <property type="entry name" value="GLYCOSYLTRANSFERASE"/>
    <property type="match status" value="1"/>
</dbReference>
<feature type="transmembrane region" description="Helical" evidence="1">
    <location>
        <begin position="246"/>
        <end position="265"/>
    </location>
</feature>
<dbReference type="Gene3D" id="3.90.550.10">
    <property type="entry name" value="Spore Coat Polysaccharide Biosynthesis Protein SpsA, Chain A"/>
    <property type="match status" value="1"/>
</dbReference>
<keyword evidence="1" id="KW-0812">Transmembrane</keyword>
<evidence type="ECO:0000259" key="2">
    <source>
        <dbReference type="Pfam" id="PF00535"/>
    </source>
</evidence>
<reference evidence="3 4" key="1">
    <citation type="submission" date="2021-01" db="EMBL/GenBank/DDBJ databases">
        <title>Genome public.</title>
        <authorList>
            <person name="Liu C."/>
            <person name="Sun Q."/>
        </authorList>
    </citation>
    <scope>NUCLEOTIDE SEQUENCE [LARGE SCALE GENOMIC DNA]</scope>
    <source>
        <strain evidence="3 4">YIM B02515</strain>
    </source>
</reference>
<protein>
    <submittedName>
        <fullName evidence="3">Glycosyltransferase family 2 protein</fullName>
    </submittedName>
</protein>
<evidence type="ECO:0000313" key="3">
    <source>
        <dbReference type="EMBL" id="MBL4934996.1"/>
    </source>
</evidence>
<dbReference type="Proteomes" id="UP000632377">
    <property type="component" value="Unassembled WGS sequence"/>
</dbReference>
<feature type="transmembrane region" description="Helical" evidence="1">
    <location>
        <begin position="298"/>
        <end position="322"/>
    </location>
</feature>
<proteinExistence type="predicted"/>
<gene>
    <name evidence="3" type="ORF">JK636_04400</name>
</gene>
<dbReference type="InterPro" id="IPR001173">
    <property type="entry name" value="Glyco_trans_2-like"/>
</dbReference>
<dbReference type="SUPFAM" id="SSF53448">
    <property type="entry name" value="Nucleotide-diphospho-sugar transferases"/>
    <property type="match status" value="1"/>
</dbReference>
<dbReference type="InterPro" id="IPR029044">
    <property type="entry name" value="Nucleotide-diphossugar_trans"/>
</dbReference>
<comment type="caution">
    <text evidence="3">The sequence shown here is derived from an EMBL/GenBank/DDBJ whole genome shotgun (WGS) entry which is preliminary data.</text>
</comment>